<evidence type="ECO:0008006" key="3">
    <source>
        <dbReference type="Google" id="ProtNLM"/>
    </source>
</evidence>
<protein>
    <recommendedName>
        <fullName evidence="3">Glycoside hydrolase</fullName>
    </recommendedName>
</protein>
<dbReference type="RefSeq" id="WP_086275484.1">
    <property type="nucleotide sequence ID" value="NZ_NGKU01000001.1"/>
</dbReference>
<proteinExistence type="predicted"/>
<dbReference type="InterPro" id="IPR008928">
    <property type="entry name" value="6-hairpin_glycosidase_sf"/>
</dbReference>
<organism evidence="1 2">
    <name type="scientific">Candidatus Enterococcus testudinis</name>
    <dbReference type="NCBI Taxonomy" id="1834191"/>
    <lineage>
        <taxon>Bacteria</taxon>
        <taxon>Bacillati</taxon>
        <taxon>Bacillota</taxon>
        <taxon>Bacilli</taxon>
        <taxon>Lactobacillales</taxon>
        <taxon>Enterococcaceae</taxon>
        <taxon>Enterococcus</taxon>
    </lineage>
</organism>
<dbReference type="PANTHER" id="PTHR47791:SF3">
    <property type="entry name" value="MEIOTICALLY UP-REGULATED GENE 191 PROTEIN"/>
    <property type="match status" value="1"/>
</dbReference>
<dbReference type="PANTHER" id="PTHR47791">
    <property type="entry name" value="MEIOTICALLY UP-REGULATED GENE 191 PROTEIN"/>
    <property type="match status" value="1"/>
</dbReference>
<dbReference type="PIRSF" id="PIRSF021505">
    <property type="entry name" value="O_gly_hdrol"/>
    <property type="match status" value="1"/>
</dbReference>
<evidence type="ECO:0000313" key="2">
    <source>
        <dbReference type="Proteomes" id="UP000195043"/>
    </source>
</evidence>
<comment type="caution">
    <text evidence="1">The sequence shown here is derived from an EMBL/GenBank/DDBJ whole genome shotgun (WGS) entry which is preliminary data.</text>
</comment>
<dbReference type="InterPro" id="IPR053169">
    <property type="entry name" value="MUG_Protein"/>
</dbReference>
<name>A0A242A933_9ENTE</name>
<reference evidence="1 2" key="1">
    <citation type="submission" date="2017-05" db="EMBL/GenBank/DDBJ databases">
        <title>The Genome Sequence of Enterococcus sp. 8G7_MSG3316.</title>
        <authorList>
            <consortium name="The Broad Institute Genomics Platform"/>
            <consortium name="The Broad Institute Genomic Center for Infectious Diseases"/>
            <person name="Earl A."/>
            <person name="Manson A."/>
            <person name="Schwartman J."/>
            <person name="Gilmore M."/>
            <person name="Abouelleil A."/>
            <person name="Cao P."/>
            <person name="Chapman S."/>
            <person name="Cusick C."/>
            <person name="Shea T."/>
            <person name="Young S."/>
            <person name="Neafsey D."/>
            <person name="Nusbaum C."/>
            <person name="Birren B."/>
        </authorList>
    </citation>
    <scope>NUCLEOTIDE SEQUENCE [LARGE SCALE GENOMIC DNA]</scope>
    <source>
        <strain evidence="1 2">8G7_MSG3316</strain>
    </source>
</reference>
<dbReference type="EMBL" id="NGKU01000001">
    <property type="protein sequence ID" value="OTN77462.1"/>
    <property type="molecule type" value="Genomic_DNA"/>
</dbReference>
<dbReference type="AlphaFoldDB" id="A0A242A933"/>
<dbReference type="STRING" id="1834191.A5886_002562"/>
<dbReference type="Pfam" id="PF03663">
    <property type="entry name" value="Glyco_hydro_76"/>
    <property type="match status" value="1"/>
</dbReference>
<dbReference type="OrthoDB" id="2505409at2"/>
<gene>
    <name evidence="1" type="ORF">A5886_002562</name>
</gene>
<dbReference type="Proteomes" id="UP000195043">
    <property type="component" value="Unassembled WGS sequence"/>
</dbReference>
<keyword evidence="2" id="KW-1185">Reference proteome</keyword>
<dbReference type="InterPro" id="IPR014512">
    <property type="entry name" value="O_gly_hydro"/>
</dbReference>
<evidence type="ECO:0000313" key="1">
    <source>
        <dbReference type="EMBL" id="OTN77462.1"/>
    </source>
</evidence>
<sequence length="350" mass="40823">MTDYNEYAELAQSSTDYFYKSKDPVQYVNNVYPLSNEEENEVFNYWWIAHLVDVRIDAYLRTNDTRYLEQAEATYHYNKARNKNTLLHEYYDDMLWNALAGLRLFNITKKVGYLDDAREVCIDIFDTAWNDHMDGGFAWKRTQLDYKNTPVNAPIMILALRLYQIESDARYLTTSEKTLAWMRKYLINPQTQFAEDGINRNGDGKVDTQWQFTYNQGVYIGALIEFYHISKDVQYLKDALECAKTSIEVIAKNGVFDDQGDGGDIGLFKGIEYRYLNLLAKETQKVGLDSNFIKEFILSSCEILIEHSQKEKYLLCYRDWRVEQLPESIFLSDQLSGVMALESAATIEEP</sequence>
<dbReference type="SUPFAM" id="SSF48208">
    <property type="entry name" value="Six-hairpin glycosidases"/>
    <property type="match status" value="1"/>
</dbReference>
<accession>A0A242A933</accession>
<dbReference type="Gene3D" id="1.50.10.20">
    <property type="match status" value="1"/>
</dbReference>
<dbReference type="InterPro" id="IPR005198">
    <property type="entry name" value="Glyco_hydro_76"/>
</dbReference>
<dbReference type="GO" id="GO:0005975">
    <property type="term" value="P:carbohydrate metabolic process"/>
    <property type="evidence" value="ECO:0007669"/>
    <property type="project" value="InterPro"/>
</dbReference>